<protein>
    <submittedName>
        <fullName evidence="3">Uncharacterized protein</fullName>
    </submittedName>
</protein>
<evidence type="ECO:0000256" key="1">
    <source>
        <dbReference type="SAM" id="MobiDB-lite"/>
    </source>
</evidence>
<dbReference type="EMBL" id="BGPR01118357">
    <property type="protein sequence ID" value="GBN12644.1"/>
    <property type="molecule type" value="Genomic_DNA"/>
</dbReference>
<reference evidence="3 4" key="1">
    <citation type="journal article" date="2019" name="Sci. Rep.">
        <title>Orb-weaving spider Araneus ventricosus genome elucidates the spidroin gene catalogue.</title>
        <authorList>
            <person name="Kono N."/>
            <person name="Nakamura H."/>
            <person name="Ohtoshi R."/>
            <person name="Moran D.A.P."/>
            <person name="Shinohara A."/>
            <person name="Yoshida Y."/>
            <person name="Fujiwara M."/>
            <person name="Mori M."/>
            <person name="Tomita M."/>
            <person name="Arakawa K."/>
        </authorList>
    </citation>
    <scope>NUCLEOTIDE SEQUENCE [LARGE SCALE GENOMIC DNA]</scope>
</reference>
<dbReference type="Proteomes" id="UP000499080">
    <property type="component" value="Unassembled WGS sequence"/>
</dbReference>
<feature type="region of interest" description="Disordered" evidence="1">
    <location>
        <begin position="61"/>
        <end position="93"/>
    </location>
</feature>
<dbReference type="EMBL" id="BGPR01118369">
    <property type="protein sequence ID" value="GBN12674.1"/>
    <property type="molecule type" value="Genomic_DNA"/>
</dbReference>
<gene>
    <name evidence="2" type="ORF">AVEN_250054_1</name>
    <name evidence="3" type="ORF">AVEN_58258_1</name>
</gene>
<dbReference type="AlphaFoldDB" id="A0A4Y2LDS3"/>
<accession>A0A4Y2LDS3</accession>
<organism evidence="3 4">
    <name type="scientific">Araneus ventricosus</name>
    <name type="common">Orbweaver spider</name>
    <name type="synonym">Epeira ventricosa</name>
    <dbReference type="NCBI Taxonomy" id="182803"/>
    <lineage>
        <taxon>Eukaryota</taxon>
        <taxon>Metazoa</taxon>
        <taxon>Ecdysozoa</taxon>
        <taxon>Arthropoda</taxon>
        <taxon>Chelicerata</taxon>
        <taxon>Arachnida</taxon>
        <taxon>Araneae</taxon>
        <taxon>Araneomorphae</taxon>
        <taxon>Entelegynae</taxon>
        <taxon>Araneoidea</taxon>
        <taxon>Araneidae</taxon>
        <taxon>Araneus</taxon>
    </lineage>
</organism>
<name>A0A4Y2LDS3_ARAVE</name>
<evidence type="ECO:0000313" key="4">
    <source>
        <dbReference type="Proteomes" id="UP000499080"/>
    </source>
</evidence>
<proteinExistence type="predicted"/>
<evidence type="ECO:0000313" key="2">
    <source>
        <dbReference type="EMBL" id="GBN12644.1"/>
    </source>
</evidence>
<comment type="caution">
    <text evidence="3">The sequence shown here is derived from an EMBL/GenBank/DDBJ whole genome shotgun (WGS) entry which is preliminary data.</text>
</comment>
<sequence>MNSNDLLGQRWPSSRVSAFRPKSSMFKTGFHRRSAVYGARCTPNHTQWPIALPLARRGSWEKGAPAQVSSSSSDSASNLRGPAQISPRVASKRDVNITKLKAPAICF</sequence>
<keyword evidence="4" id="KW-1185">Reference proteome</keyword>
<evidence type="ECO:0000313" key="3">
    <source>
        <dbReference type="EMBL" id="GBN12674.1"/>
    </source>
</evidence>